<organism evidence="2 3">
    <name type="scientific">Pleurodeles waltl</name>
    <name type="common">Iberian ribbed newt</name>
    <dbReference type="NCBI Taxonomy" id="8319"/>
    <lineage>
        <taxon>Eukaryota</taxon>
        <taxon>Metazoa</taxon>
        <taxon>Chordata</taxon>
        <taxon>Craniata</taxon>
        <taxon>Vertebrata</taxon>
        <taxon>Euteleostomi</taxon>
        <taxon>Amphibia</taxon>
        <taxon>Batrachia</taxon>
        <taxon>Caudata</taxon>
        <taxon>Salamandroidea</taxon>
        <taxon>Salamandridae</taxon>
        <taxon>Pleurodelinae</taxon>
        <taxon>Pleurodeles</taxon>
    </lineage>
</organism>
<dbReference type="EMBL" id="JANPWB010000001">
    <property type="protein sequence ID" value="KAJ1213739.1"/>
    <property type="molecule type" value="Genomic_DNA"/>
</dbReference>
<evidence type="ECO:0000313" key="2">
    <source>
        <dbReference type="EMBL" id="KAJ1213739.1"/>
    </source>
</evidence>
<evidence type="ECO:0000256" key="1">
    <source>
        <dbReference type="SAM" id="MobiDB-lite"/>
    </source>
</evidence>
<comment type="caution">
    <text evidence="2">The sequence shown here is derived from an EMBL/GenBank/DDBJ whole genome shotgun (WGS) entry which is preliminary data.</text>
</comment>
<keyword evidence="3" id="KW-1185">Reference proteome</keyword>
<evidence type="ECO:0000313" key="3">
    <source>
        <dbReference type="Proteomes" id="UP001066276"/>
    </source>
</evidence>
<proteinExistence type="predicted"/>
<feature type="region of interest" description="Disordered" evidence="1">
    <location>
        <begin position="103"/>
        <end position="130"/>
    </location>
</feature>
<dbReference type="AlphaFoldDB" id="A0AAV7WI51"/>
<reference evidence="2" key="1">
    <citation type="journal article" date="2022" name="bioRxiv">
        <title>Sequencing and chromosome-scale assembly of the giantPleurodeles waltlgenome.</title>
        <authorList>
            <person name="Brown T."/>
            <person name="Elewa A."/>
            <person name="Iarovenko S."/>
            <person name="Subramanian E."/>
            <person name="Araus A.J."/>
            <person name="Petzold A."/>
            <person name="Susuki M."/>
            <person name="Suzuki K.-i.T."/>
            <person name="Hayashi T."/>
            <person name="Toyoda A."/>
            <person name="Oliveira C."/>
            <person name="Osipova E."/>
            <person name="Leigh N.D."/>
            <person name="Simon A."/>
            <person name="Yun M.H."/>
        </authorList>
    </citation>
    <scope>NUCLEOTIDE SEQUENCE</scope>
    <source>
        <strain evidence="2">20211129_DDA</strain>
        <tissue evidence="2">Liver</tissue>
    </source>
</reference>
<gene>
    <name evidence="2" type="ORF">NDU88_001370</name>
</gene>
<name>A0AAV7WI51_PLEWA</name>
<protein>
    <submittedName>
        <fullName evidence="2">Uncharacterized protein</fullName>
    </submittedName>
</protein>
<accession>A0AAV7WI51</accession>
<feature type="compositionally biased region" description="Polar residues" evidence="1">
    <location>
        <begin position="114"/>
        <end position="125"/>
    </location>
</feature>
<sequence length="186" mass="19954">MAEGAGVPWHILRGPTPEESEFWDQICDRRRAARKPRWRLRSDWRSRRPATRCGTTRILPSPPCYESQGIGRPSRSLWGPSTGEKWSPALQLCLAGSHGALTTWRPHSGERTQRTTVGGDNTKISSRAPLPALPWGRSVADCTSSPEGAAVEAGCHGLPGLSWCEGDGKGAAGPTDDGLLGGIGLH</sequence>
<dbReference type="Proteomes" id="UP001066276">
    <property type="component" value="Chromosome 1_1"/>
</dbReference>